<dbReference type="OrthoDB" id="8478507at2"/>
<evidence type="ECO:0000313" key="2">
    <source>
        <dbReference type="Proteomes" id="UP000236454"/>
    </source>
</evidence>
<proteinExistence type="predicted"/>
<dbReference type="RefSeq" id="WP_090245665.1">
    <property type="nucleotide sequence ID" value="NZ_FPAS01000001.1"/>
</dbReference>
<reference evidence="1 2" key="1">
    <citation type="submission" date="2016-10" db="EMBL/GenBank/DDBJ databases">
        <authorList>
            <person name="de Groot N.N."/>
        </authorList>
    </citation>
    <scope>NUCLEOTIDE SEQUENCE [LARGE SCALE GENOMIC DNA]</scope>
    <source>
        <strain evidence="1 2">CGMCC 1.7005</strain>
    </source>
</reference>
<organism evidence="1 2">
    <name type="scientific">Lishizhenia tianjinensis</name>
    <dbReference type="NCBI Taxonomy" id="477690"/>
    <lineage>
        <taxon>Bacteria</taxon>
        <taxon>Pseudomonadati</taxon>
        <taxon>Bacteroidota</taxon>
        <taxon>Flavobacteriia</taxon>
        <taxon>Flavobacteriales</taxon>
        <taxon>Crocinitomicaceae</taxon>
        <taxon>Lishizhenia</taxon>
    </lineage>
</organism>
<accession>A0A1I6XNZ8</accession>
<dbReference type="Proteomes" id="UP000236454">
    <property type="component" value="Unassembled WGS sequence"/>
</dbReference>
<dbReference type="AlphaFoldDB" id="A0A1I6XNZ8"/>
<protein>
    <submittedName>
        <fullName evidence="1">Uncharacterized protein</fullName>
    </submittedName>
</protein>
<sequence>MINPTRRNRNIGTAKQGYGQDNKLVVPYPAVEMKSFYERLGEYKTVEKIINGHKFRFVVEKTRQNSFHACTIADIEIIISQIPKKDYGELELIILRQPTRKEENLKSVWGRLIYSYEFEDDYLPAIIIEAVNLDRSFKWTKKLSVGSQKELERLKEDGHKIKMGKRFYEAEYEIDNIRSTQLYRTIPHEFGHYVHYLEVVERPGHDEEEFEEWEKRSDYYHSLPTSEKEVFAHSYANELKTDLTQRGIVPFGRIINEKVIVENGLSLSDFK</sequence>
<gene>
    <name evidence="1" type="ORF">SAMN05216474_0353</name>
</gene>
<evidence type="ECO:0000313" key="1">
    <source>
        <dbReference type="EMBL" id="SFT40088.1"/>
    </source>
</evidence>
<dbReference type="EMBL" id="FPAS01000001">
    <property type="protein sequence ID" value="SFT40088.1"/>
    <property type="molecule type" value="Genomic_DNA"/>
</dbReference>
<dbReference type="STRING" id="477690.SAMN05216474_0353"/>
<name>A0A1I6XNZ8_9FLAO</name>
<keyword evidence="2" id="KW-1185">Reference proteome</keyword>